<dbReference type="CDD" id="cd07067">
    <property type="entry name" value="HP_PGM_like"/>
    <property type="match status" value="1"/>
</dbReference>
<evidence type="ECO:0000313" key="4">
    <source>
        <dbReference type="Proteomes" id="UP000199428"/>
    </source>
</evidence>
<protein>
    <submittedName>
        <fullName evidence="3">Probable phosphoglycerate mutase</fullName>
    </submittedName>
</protein>
<dbReference type="PANTHER" id="PTHR48100">
    <property type="entry name" value="BROAD-SPECIFICITY PHOSPHATASE YOR283W-RELATED"/>
    <property type="match status" value="1"/>
</dbReference>
<feature type="active site" description="Tele-phosphohistidine intermediate" evidence="1">
    <location>
        <position position="7"/>
    </location>
</feature>
<reference evidence="3 4" key="1">
    <citation type="submission" date="2016-10" db="EMBL/GenBank/DDBJ databases">
        <authorList>
            <person name="de Groot N.N."/>
        </authorList>
    </citation>
    <scope>NUCLEOTIDE SEQUENCE [LARGE SCALE GENOMIC DNA]</scope>
    <source>
        <strain evidence="3 4">DSM 10317</strain>
    </source>
</reference>
<dbReference type="Gene3D" id="3.40.50.1240">
    <property type="entry name" value="Phosphoglycerate mutase-like"/>
    <property type="match status" value="1"/>
</dbReference>
<dbReference type="Pfam" id="PF00300">
    <property type="entry name" value="His_Phos_1"/>
    <property type="match status" value="1"/>
</dbReference>
<dbReference type="InterPro" id="IPR029033">
    <property type="entry name" value="His_PPase_superfam"/>
</dbReference>
<evidence type="ECO:0000256" key="2">
    <source>
        <dbReference type="PIRSR" id="PIRSR613078-2"/>
    </source>
</evidence>
<dbReference type="PANTHER" id="PTHR48100:SF10">
    <property type="entry name" value="2-CARBOXY-D-ARABINITOL-1-PHOSPHATASE-RELATED"/>
    <property type="match status" value="1"/>
</dbReference>
<dbReference type="SUPFAM" id="SSF53254">
    <property type="entry name" value="Phosphoglycerate mutase-like"/>
    <property type="match status" value="1"/>
</dbReference>
<dbReference type="Proteomes" id="UP000199428">
    <property type="component" value="Unassembled WGS sequence"/>
</dbReference>
<dbReference type="InterPro" id="IPR013078">
    <property type="entry name" value="His_Pase_superF_clade-1"/>
</dbReference>
<organism evidence="3 4">
    <name type="scientific">Pseudobutyrivibrio xylanivorans</name>
    <dbReference type="NCBI Taxonomy" id="185007"/>
    <lineage>
        <taxon>Bacteria</taxon>
        <taxon>Bacillati</taxon>
        <taxon>Bacillota</taxon>
        <taxon>Clostridia</taxon>
        <taxon>Lachnospirales</taxon>
        <taxon>Lachnospiraceae</taxon>
        <taxon>Pseudobutyrivibrio</taxon>
    </lineage>
</organism>
<dbReference type="AlphaFoldDB" id="A0A1G5S6F9"/>
<evidence type="ECO:0000256" key="1">
    <source>
        <dbReference type="PIRSR" id="PIRSR613078-1"/>
    </source>
</evidence>
<name>A0A1G5S6F9_PSEXY</name>
<evidence type="ECO:0000313" key="3">
    <source>
        <dbReference type="EMBL" id="SCZ81677.1"/>
    </source>
</evidence>
<dbReference type="GO" id="GO:0016791">
    <property type="term" value="F:phosphatase activity"/>
    <property type="evidence" value="ECO:0007669"/>
    <property type="project" value="TreeGrafter"/>
</dbReference>
<accession>A0A1G5S6F9</accession>
<feature type="binding site" evidence="2">
    <location>
        <position position="90"/>
    </location>
    <ligand>
        <name>substrate</name>
    </ligand>
</feature>
<dbReference type="PIRSF" id="PIRSF000709">
    <property type="entry name" value="6PFK_2-Ptase"/>
    <property type="match status" value="1"/>
</dbReference>
<feature type="active site" description="Proton donor/acceptor" evidence="1">
    <location>
        <position position="79"/>
    </location>
</feature>
<dbReference type="SMART" id="SM00855">
    <property type="entry name" value="PGAM"/>
    <property type="match status" value="1"/>
</dbReference>
<dbReference type="RefSeq" id="WP_028248136.1">
    <property type="nucleotide sequence ID" value="NZ_FMWK01000027.1"/>
</dbReference>
<gene>
    <name evidence="3" type="ORF">SAMN02910350_02942</name>
</gene>
<feature type="binding site" evidence="2">
    <location>
        <position position="55"/>
    </location>
    <ligand>
        <name>substrate</name>
    </ligand>
</feature>
<dbReference type="InterPro" id="IPR050275">
    <property type="entry name" value="PGM_Phosphatase"/>
</dbReference>
<sequence length="181" mass="20567">MIILMRHGADDDSRLGGWSDAGLSQKGKEQVEKSCKLIDENNFNIKYIYSSDLPRARETAEIVSKHLGLPVTLLEGFRETNNGDLAGIPKVRFEKEYPGLYFSSLDWEQQYPNGESPKQVYNRIKEAWNKFKISTEALEGDILLVTHAGVINIIRCIEEGIEYTNKEVHFKTAHAEIVPIK</sequence>
<proteinExistence type="predicted"/>
<dbReference type="EMBL" id="FMWK01000027">
    <property type="protein sequence ID" value="SCZ81677.1"/>
    <property type="molecule type" value="Genomic_DNA"/>
</dbReference>